<dbReference type="InterPro" id="IPR018310">
    <property type="entry name" value="Put_endonuclease_Z1-dom"/>
</dbReference>
<dbReference type="AlphaFoldDB" id="A0A6J5FPA0"/>
<reference evidence="2 3" key="1">
    <citation type="submission" date="2020-04" db="EMBL/GenBank/DDBJ databases">
        <authorList>
            <person name="De Canck E."/>
        </authorList>
    </citation>
    <scope>NUCLEOTIDE SEQUENCE [LARGE SCALE GENOMIC DNA]</scope>
    <source>
        <strain evidence="2 3">LMG 28688</strain>
    </source>
</reference>
<proteinExistence type="predicted"/>
<evidence type="ECO:0000313" key="2">
    <source>
        <dbReference type="EMBL" id="CAB3783994.1"/>
    </source>
</evidence>
<sequence length="878" mass="98566">MPLSNGPDDQIGLMAEQIFDAVRAGRTPEEAAARLAAFAKADLVEQALQRYRDAARRVWTMKEPGSIHKKHFDPWYLGPDPSDRLWHSYAKYLREKGWSEDTIKDIDDASTRIVSLMDPPQKAQIRTRGLVIGYVQSGKTASFTAVVAKAADVGYRFIIVLAGLNNVLRYQTQMRIDEDLVAANPEHWITVTDTEDDFNTNRNVNSFLTDRHATKVLGVVKKNSSRLTRLHKWLTGARPEVLRSCPVLIVDDEADQASPNAHPDPEERTKINKLIVKLLTDLPKAAYVGYTATPFANLLIDPSTPEDLYPSDFIVDLPKGKGYFGAEEVFGRAALDEDDEPVDGLDVFRQVPDDEVPLLKPPSREARFNFAIEITPTLREAMLYFWMATAARYARGQRSKHASMLIHTTQYAAVHLNSKPVIESFRDAMRSLLDKGAASLLVELERLWEREQAKLPAATFGVRPIPFKEVLAHLPTVVRLTDVKVENGRSPMLDRVDYEVDSEGNGRVYIVIGGNVLSRGLTLEGLTVSFFVRSASAYDTLLQMGRWFGYRPGYADLPRVWTTKELRDYFYDLASVEKEIRSDIAHYKSGAITPMDFAVRIRTHPALAITSKLKMQHAVKAKMAYNAREVQTIVFRHRDQEWLDGNIKAVRDLVQDMTATGIQPTTLAGKPHHVFIDVPASMILDFLTRFAIDPSNSEMEAPLLRGYISAQNKRGHITQWSVAIATRANPRPELGTIDLGVGLEVPLVNRARFLRDRNPEVVDIKALMSETDVAADVPVAATDLRNRDRETLRQLRNEYAADRGLLIIYPISKDSQPHPDSKFRAPLEAVQHVMGIALAFPDVPQEDLTPQDYVTVELPNTGSELIDIDDLEDMGETE</sequence>
<accession>A0A6J5FPA0</accession>
<organism evidence="2 3">
    <name type="scientific">Paraburkholderia caffeinitolerans</name>
    <dbReference type="NCBI Taxonomy" id="1723730"/>
    <lineage>
        <taxon>Bacteria</taxon>
        <taxon>Pseudomonadati</taxon>
        <taxon>Pseudomonadota</taxon>
        <taxon>Betaproteobacteria</taxon>
        <taxon>Burkholderiales</taxon>
        <taxon>Burkholderiaceae</taxon>
        <taxon>Paraburkholderia</taxon>
    </lineage>
</organism>
<dbReference type="EMBL" id="CADIKL010000007">
    <property type="protein sequence ID" value="CAB3783994.1"/>
    <property type="molecule type" value="Genomic_DNA"/>
</dbReference>
<gene>
    <name evidence="2" type="ORF">LMG28688_01757</name>
</gene>
<evidence type="ECO:0000313" key="3">
    <source>
        <dbReference type="Proteomes" id="UP000494119"/>
    </source>
</evidence>
<name>A0A6J5FPA0_9BURK</name>
<keyword evidence="3" id="KW-1185">Reference proteome</keyword>
<dbReference type="Pfam" id="PF10593">
    <property type="entry name" value="Z1"/>
    <property type="match status" value="1"/>
</dbReference>
<evidence type="ECO:0000259" key="1">
    <source>
        <dbReference type="Pfam" id="PF10593"/>
    </source>
</evidence>
<dbReference type="Proteomes" id="UP000494119">
    <property type="component" value="Unassembled WGS sequence"/>
</dbReference>
<feature type="domain" description="Putative endonuclease Z1" evidence="1">
    <location>
        <begin position="378"/>
        <end position="605"/>
    </location>
</feature>
<protein>
    <recommendedName>
        <fullName evidence="1">Putative endonuclease Z1 domain-containing protein</fullName>
    </recommendedName>
</protein>